<evidence type="ECO:0000313" key="6">
    <source>
        <dbReference type="EMBL" id="QSZ36230.1"/>
    </source>
</evidence>
<protein>
    <recommendedName>
        <fullName evidence="8">C4-dicarboxylate transporter/malic acid transport protein</fullName>
    </recommendedName>
</protein>
<dbReference type="CDD" id="cd09317">
    <property type="entry name" value="TDT_Mae1_like"/>
    <property type="match status" value="1"/>
</dbReference>
<evidence type="ECO:0000256" key="5">
    <source>
        <dbReference type="SAM" id="Phobius"/>
    </source>
</evidence>
<dbReference type="AlphaFoldDB" id="A0A8A3PM81"/>
<dbReference type="Pfam" id="PF03595">
    <property type="entry name" value="SLAC1"/>
    <property type="match status" value="1"/>
</dbReference>
<feature type="transmembrane region" description="Helical" evidence="5">
    <location>
        <begin position="166"/>
        <end position="187"/>
    </location>
</feature>
<evidence type="ECO:0000256" key="4">
    <source>
        <dbReference type="ARBA" id="ARBA00023136"/>
    </source>
</evidence>
<dbReference type="Gene3D" id="1.50.10.150">
    <property type="entry name" value="Voltage-dependent anion channel"/>
    <property type="match status" value="1"/>
</dbReference>
<dbReference type="InterPro" id="IPR038665">
    <property type="entry name" value="Voltage-dep_anion_channel_sf"/>
</dbReference>
<dbReference type="PANTHER" id="PTHR31162">
    <property type="entry name" value="MALIC ACID TRANSPORT PROTEIN-RELATED"/>
    <property type="match status" value="1"/>
</dbReference>
<feature type="transmembrane region" description="Helical" evidence="5">
    <location>
        <begin position="351"/>
        <end position="372"/>
    </location>
</feature>
<evidence type="ECO:0000256" key="1">
    <source>
        <dbReference type="ARBA" id="ARBA00004141"/>
    </source>
</evidence>
<keyword evidence="2 5" id="KW-0812">Transmembrane</keyword>
<accession>A0A8A3PM81</accession>
<keyword evidence="3 5" id="KW-1133">Transmembrane helix</keyword>
<dbReference type="PANTHER" id="PTHR31162:SF0">
    <property type="entry name" value="MALIC ACID TRANSPORT PROTEIN"/>
    <property type="match status" value="1"/>
</dbReference>
<dbReference type="OrthoDB" id="2901184at2759"/>
<keyword evidence="7" id="KW-1185">Reference proteome</keyword>
<reference evidence="6" key="1">
    <citation type="submission" date="2020-10" db="EMBL/GenBank/DDBJ databases">
        <title>Genome Sequence of Monilinia vaccinii-corymbosi Sheds Light on Mummy Berry Disease Infection of Blueberry and Mating Type.</title>
        <authorList>
            <person name="Yow A.G."/>
            <person name="Zhang Y."/>
            <person name="Bansal K."/>
            <person name="Eacker S.M."/>
            <person name="Sullivan S."/>
            <person name="Liachko I."/>
            <person name="Cubeta M.A."/>
            <person name="Rollins J.A."/>
            <person name="Ashrafi H."/>
        </authorList>
    </citation>
    <scope>NUCLEOTIDE SEQUENCE</scope>
    <source>
        <strain evidence="6">RL-1</strain>
    </source>
</reference>
<dbReference type="GO" id="GO:0016020">
    <property type="term" value="C:membrane"/>
    <property type="evidence" value="ECO:0007669"/>
    <property type="project" value="UniProtKB-SubCell"/>
</dbReference>
<evidence type="ECO:0000313" key="7">
    <source>
        <dbReference type="Proteomes" id="UP000672032"/>
    </source>
</evidence>
<proteinExistence type="predicted"/>
<gene>
    <name evidence="6" type="ORF">DSL72_007356</name>
</gene>
<comment type="subcellular location">
    <subcellularLocation>
        <location evidence="1">Membrane</location>
        <topology evidence="1">Multi-pass membrane protein</topology>
    </subcellularLocation>
</comment>
<evidence type="ECO:0008006" key="8">
    <source>
        <dbReference type="Google" id="ProtNLM"/>
    </source>
</evidence>
<feature type="transmembrane region" description="Helical" evidence="5">
    <location>
        <begin position="60"/>
        <end position="79"/>
    </location>
</feature>
<feature type="transmembrane region" description="Helical" evidence="5">
    <location>
        <begin position="199"/>
        <end position="221"/>
    </location>
</feature>
<feature type="transmembrane region" description="Helical" evidence="5">
    <location>
        <begin position="378"/>
        <end position="400"/>
    </location>
</feature>
<sequence>MSTQCPNRRNDTTRSYSTNALEAQNDHGLRDSTDIVDSSNEKPAVAKKGRISFRMRIHHFTWVWFTLTMSTGGIALLLASTPHRFTGLTVLGDIVFIFDLLLFVLLCTGISARFILYPKSLASSLQDSTESLFFPTFWISLLSILSNVHAYGAPHCGTWLITTLRVLFWIYATLTFFVAVVQYCYLFAAKQQTLQSMSLAWILPIFPIMLSGTLASVLAGSQPPNHALPIVIAGVTFQGLGMLVAVSMYGPYIGRLMTSGLPEPNTRPGMFIAVGPPSFTGLALMGMSEEFARIYPAHATIAGITNPDVIADVFRVLAVSTAVFLWAMAFWFVCISMVSVLGGVRQMSFHLLWYAFVFPNVGFAIVIIKLGQAFQSEGLLWVGSALTVILVGVWLGVLVMHVRAVILKQLLWPEKDEDEHEGERARDG</sequence>
<name>A0A8A3PM81_9HELO</name>
<feature type="transmembrane region" description="Helical" evidence="5">
    <location>
        <begin position="227"/>
        <end position="249"/>
    </location>
</feature>
<keyword evidence="4 5" id="KW-0472">Membrane</keyword>
<evidence type="ECO:0000256" key="3">
    <source>
        <dbReference type="ARBA" id="ARBA00022989"/>
    </source>
</evidence>
<dbReference type="GO" id="GO:0015140">
    <property type="term" value="F:malate transmembrane transporter activity"/>
    <property type="evidence" value="ECO:0007669"/>
    <property type="project" value="InterPro"/>
</dbReference>
<evidence type="ECO:0000256" key="2">
    <source>
        <dbReference type="ARBA" id="ARBA00022692"/>
    </source>
</evidence>
<organism evidence="6 7">
    <name type="scientific">Monilinia vaccinii-corymbosi</name>
    <dbReference type="NCBI Taxonomy" id="61207"/>
    <lineage>
        <taxon>Eukaryota</taxon>
        <taxon>Fungi</taxon>
        <taxon>Dikarya</taxon>
        <taxon>Ascomycota</taxon>
        <taxon>Pezizomycotina</taxon>
        <taxon>Leotiomycetes</taxon>
        <taxon>Helotiales</taxon>
        <taxon>Sclerotiniaceae</taxon>
        <taxon>Monilinia</taxon>
    </lineage>
</organism>
<dbReference type="EMBL" id="CP063410">
    <property type="protein sequence ID" value="QSZ36230.1"/>
    <property type="molecule type" value="Genomic_DNA"/>
</dbReference>
<dbReference type="InterPro" id="IPR030185">
    <property type="entry name" value="Mae1"/>
</dbReference>
<feature type="transmembrane region" description="Helical" evidence="5">
    <location>
        <begin position="323"/>
        <end position="344"/>
    </location>
</feature>
<dbReference type="Proteomes" id="UP000672032">
    <property type="component" value="Chromosome 6"/>
</dbReference>
<feature type="transmembrane region" description="Helical" evidence="5">
    <location>
        <begin position="85"/>
        <end position="111"/>
    </location>
</feature>
<dbReference type="InterPro" id="IPR004695">
    <property type="entry name" value="SLAC1/Mae1/Ssu1/TehA"/>
</dbReference>